<dbReference type="InterPro" id="IPR011055">
    <property type="entry name" value="Dup_hybrid_motif"/>
</dbReference>
<dbReference type="EMBL" id="MNLH01000006">
    <property type="protein sequence ID" value="PNS42969.1"/>
    <property type="molecule type" value="Genomic_DNA"/>
</dbReference>
<dbReference type="GO" id="GO:0004222">
    <property type="term" value="F:metalloendopeptidase activity"/>
    <property type="evidence" value="ECO:0007669"/>
    <property type="project" value="TreeGrafter"/>
</dbReference>
<dbReference type="PANTHER" id="PTHR21666:SF270">
    <property type="entry name" value="MUREIN HYDROLASE ACTIVATOR ENVC"/>
    <property type="match status" value="1"/>
</dbReference>
<gene>
    <name evidence="2" type="ORF">BFS05_05530</name>
</gene>
<comment type="caution">
    <text evidence="2">The sequence shown here is derived from an EMBL/GenBank/DDBJ whole genome shotgun (WGS) entry which is preliminary data.</text>
</comment>
<dbReference type="OrthoDB" id="5245088at2"/>
<protein>
    <submittedName>
        <fullName evidence="2">M23 family peptidase</fullName>
    </submittedName>
</protein>
<dbReference type="PANTHER" id="PTHR21666">
    <property type="entry name" value="PEPTIDASE-RELATED"/>
    <property type="match status" value="1"/>
</dbReference>
<dbReference type="AlphaFoldDB" id="A0A2K1STW2"/>
<dbReference type="Pfam" id="PF01551">
    <property type="entry name" value="Peptidase_M23"/>
    <property type="match status" value="1"/>
</dbReference>
<dbReference type="CDD" id="cd12797">
    <property type="entry name" value="M23_peptidase"/>
    <property type="match status" value="1"/>
</dbReference>
<dbReference type="SUPFAM" id="SSF51261">
    <property type="entry name" value="Duplicated hybrid motif"/>
    <property type="match status" value="1"/>
</dbReference>
<dbReference type="InterPro" id="IPR050570">
    <property type="entry name" value="Cell_wall_metabolism_enzyme"/>
</dbReference>
<dbReference type="Gene3D" id="2.70.70.10">
    <property type="entry name" value="Glucose Permease (Domain IIA)"/>
    <property type="match status" value="1"/>
</dbReference>
<dbReference type="InterPro" id="IPR016047">
    <property type="entry name" value="M23ase_b-sheet_dom"/>
</dbReference>
<proteinExistence type="predicted"/>
<organism evidence="2 3">
    <name type="scientific">Gardnerella vaginalis</name>
    <dbReference type="NCBI Taxonomy" id="2702"/>
    <lineage>
        <taxon>Bacteria</taxon>
        <taxon>Bacillati</taxon>
        <taxon>Actinomycetota</taxon>
        <taxon>Actinomycetes</taxon>
        <taxon>Bifidobacteriales</taxon>
        <taxon>Bifidobacteriaceae</taxon>
        <taxon>Gardnerella</taxon>
    </lineage>
</organism>
<feature type="domain" description="M23ase beta-sheet core" evidence="1">
    <location>
        <begin position="24"/>
        <end position="113"/>
    </location>
</feature>
<name>A0A2K1STW2_GARVA</name>
<accession>A0A2K1STW2</accession>
<dbReference type="Proteomes" id="UP000236146">
    <property type="component" value="Unassembled WGS sequence"/>
</dbReference>
<reference evidence="2 3" key="1">
    <citation type="submission" date="2016-10" db="EMBL/GenBank/DDBJ databases">
        <authorList>
            <person name="Varghese N."/>
        </authorList>
    </citation>
    <scope>NUCLEOTIDE SEQUENCE [LARGE SCALE GENOMIC DNA]</scope>
    <source>
        <strain evidence="2 3">KA00225</strain>
    </source>
</reference>
<sequence>MLWPVKHVRILRPFDPPEKPWMAGHRGVDLEAKEGTKLFAPANGIISFAGVVAHKNVVSIKHGSITSTFEPAKTFLSVGESVKRGQLIGSVSRGSDHCDNSCVQWGLKKDKRHYEDPAIKASMRRIVWKPIK</sequence>
<evidence type="ECO:0000259" key="1">
    <source>
        <dbReference type="Pfam" id="PF01551"/>
    </source>
</evidence>
<evidence type="ECO:0000313" key="2">
    <source>
        <dbReference type="EMBL" id="PNS42969.1"/>
    </source>
</evidence>
<evidence type="ECO:0000313" key="3">
    <source>
        <dbReference type="Proteomes" id="UP000236146"/>
    </source>
</evidence>